<dbReference type="AlphaFoldDB" id="A0A5N6GRV7"/>
<evidence type="ECO:0000256" key="1">
    <source>
        <dbReference type="SAM" id="MobiDB-lite"/>
    </source>
</evidence>
<feature type="region of interest" description="Disordered" evidence="1">
    <location>
        <begin position="113"/>
        <end position="158"/>
    </location>
</feature>
<name>A0A5N6GRV7_ASPFL</name>
<proteinExistence type="predicted"/>
<dbReference type="EMBL" id="ML734623">
    <property type="protein sequence ID" value="KAB8244668.1"/>
    <property type="molecule type" value="Genomic_DNA"/>
</dbReference>
<sequence length="158" mass="18374">MNRKTGNYKGEMNDTLSKVLKHVKWKRKKGLKMQAARYGVRNWRVEPPSDQFSGQFIPVGSSTLPRLLRNLNHGLYRLTSPPYTINLTENSHVMCIIRKKCRDKNVNVTKKKINRKKGKEVHPDPYTSSRKKHRLQNSAKNVPHNALLSHNAQPKRRL</sequence>
<evidence type="ECO:0000313" key="2">
    <source>
        <dbReference type="EMBL" id="KAB8244668.1"/>
    </source>
</evidence>
<accession>A0A5N6GRV7</accession>
<protein>
    <submittedName>
        <fullName evidence="2">Uncharacterized protein</fullName>
    </submittedName>
</protein>
<gene>
    <name evidence="2" type="ORF">BDV35DRAFT_283529</name>
</gene>
<organism evidence="2">
    <name type="scientific">Aspergillus flavus</name>
    <dbReference type="NCBI Taxonomy" id="5059"/>
    <lineage>
        <taxon>Eukaryota</taxon>
        <taxon>Fungi</taxon>
        <taxon>Dikarya</taxon>
        <taxon>Ascomycota</taxon>
        <taxon>Pezizomycotina</taxon>
        <taxon>Eurotiomycetes</taxon>
        <taxon>Eurotiomycetidae</taxon>
        <taxon>Eurotiales</taxon>
        <taxon>Aspergillaceae</taxon>
        <taxon>Aspergillus</taxon>
        <taxon>Aspergillus subgen. Circumdati</taxon>
    </lineage>
</organism>
<reference evidence="2" key="1">
    <citation type="submission" date="2019-04" db="EMBL/GenBank/DDBJ databases">
        <title>Friends and foes A comparative genomics study of 23 Aspergillus species from section Flavi.</title>
        <authorList>
            <consortium name="DOE Joint Genome Institute"/>
            <person name="Kjaerbolling I."/>
            <person name="Vesth T."/>
            <person name="Frisvad J.C."/>
            <person name="Nybo J.L."/>
            <person name="Theobald S."/>
            <person name="Kildgaard S."/>
            <person name="Isbrandt T."/>
            <person name="Kuo A."/>
            <person name="Sato A."/>
            <person name="Lyhne E.K."/>
            <person name="Kogle M.E."/>
            <person name="Wiebenga A."/>
            <person name="Kun R.S."/>
            <person name="Lubbers R.J."/>
            <person name="Makela M.R."/>
            <person name="Barry K."/>
            <person name="Chovatia M."/>
            <person name="Clum A."/>
            <person name="Daum C."/>
            <person name="Haridas S."/>
            <person name="He G."/>
            <person name="LaButti K."/>
            <person name="Lipzen A."/>
            <person name="Mondo S."/>
            <person name="Riley R."/>
            <person name="Salamov A."/>
            <person name="Simmons B.A."/>
            <person name="Magnuson J.K."/>
            <person name="Henrissat B."/>
            <person name="Mortensen U.H."/>
            <person name="Larsen T.O."/>
            <person name="Devries R.P."/>
            <person name="Grigoriev I.V."/>
            <person name="Machida M."/>
            <person name="Baker S.E."/>
            <person name="Andersen M.R."/>
        </authorList>
    </citation>
    <scope>NUCLEOTIDE SEQUENCE [LARGE SCALE GENOMIC DNA]</scope>
    <source>
        <strain evidence="2">CBS 121.62</strain>
    </source>
</reference>
<dbReference type="Proteomes" id="UP000325434">
    <property type="component" value="Unassembled WGS sequence"/>
</dbReference>